<evidence type="ECO:0000313" key="4">
    <source>
        <dbReference type="EMBL" id="TMP55853.1"/>
    </source>
</evidence>
<evidence type="ECO:0000313" key="6">
    <source>
        <dbReference type="Proteomes" id="UP000307706"/>
    </source>
</evidence>
<evidence type="ECO:0000313" key="2">
    <source>
        <dbReference type="EMBL" id="KAF7771515.1"/>
    </source>
</evidence>
<protein>
    <submittedName>
        <fullName evidence="4">Uncharacterized protein</fullName>
    </submittedName>
</protein>
<dbReference type="OrthoDB" id="6310471at2"/>
<gene>
    <name evidence="4" type="ORF">CWB96_16445</name>
    <name evidence="3" type="ORF">CWB97_06120</name>
    <name evidence="2" type="ORF">PCIT_a4109</name>
</gene>
<proteinExistence type="predicted"/>
<accession>A0A5S3XL85</accession>
<feature type="transmembrane region" description="Helical" evidence="1">
    <location>
        <begin position="37"/>
        <end position="54"/>
    </location>
</feature>
<dbReference type="Proteomes" id="UP000016487">
    <property type="component" value="Unassembled WGS sequence"/>
</dbReference>
<sequence length="122" mass="13442">MSTEIIKHCALWIVFSFFYLSGLEMALVLAIDGQPEPTLTSTLGYTFLFNLLVGHLISKYEKLSPVFSAIVISLCGIVGFGYIFSDTLTGYSQELLAGLVVCLPIATYLVLQIKQWQAQKLG</sequence>
<evidence type="ECO:0000256" key="1">
    <source>
        <dbReference type="SAM" id="Phobius"/>
    </source>
</evidence>
<feature type="transmembrane region" description="Helical" evidence="1">
    <location>
        <begin position="9"/>
        <end position="31"/>
    </location>
</feature>
<dbReference type="AlphaFoldDB" id="A0A5S3XL85"/>
<keyword evidence="1" id="KW-1133">Transmembrane helix</keyword>
<reference evidence="6" key="4">
    <citation type="submission" date="2019-06" db="EMBL/GenBank/DDBJ databases">
        <title>Co-occurence of chitin degradation, pigmentation and bioactivity in marine Pseudoalteromonas.</title>
        <authorList>
            <person name="Sonnenschein E.C."/>
            <person name="Bech P.K."/>
        </authorList>
    </citation>
    <scope>NUCLEOTIDE SEQUENCE [LARGE SCALE GENOMIC DNA]</scope>
    <source>
        <strain evidence="6">S2231</strain>
    </source>
</reference>
<reference evidence="5 6" key="3">
    <citation type="submission" date="2017-12" db="EMBL/GenBank/DDBJ databases">
        <authorList>
            <person name="Paulsen S."/>
            <person name="Gram L.K."/>
        </authorList>
    </citation>
    <scope>NUCLEOTIDE SEQUENCE [LARGE SCALE GENOMIC DNA]</scope>
    <source>
        <strain evidence="4 6">S2231</strain>
        <strain evidence="3 5">S2233</strain>
    </source>
</reference>
<dbReference type="RefSeq" id="WP_010362932.1">
    <property type="nucleotide sequence ID" value="NZ_AHBZ03000016.1"/>
</dbReference>
<evidence type="ECO:0000313" key="5">
    <source>
        <dbReference type="Proteomes" id="UP000305730"/>
    </source>
</evidence>
<dbReference type="Proteomes" id="UP000307706">
    <property type="component" value="Unassembled WGS sequence"/>
</dbReference>
<name>A0A5S3XL85_9GAMM</name>
<feature type="transmembrane region" description="Helical" evidence="1">
    <location>
        <begin position="66"/>
        <end position="85"/>
    </location>
</feature>
<feature type="transmembrane region" description="Helical" evidence="1">
    <location>
        <begin position="91"/>
        <end position="111"/>
    </location>
</feature>
<keyword evidence="5" id="KW-1185">Reference proteome</keyword>
<evidence type="ECO:0000313" key="3">
    <source>
        <dbReference type="EMBL" id="TMP44616.1"/>
    </source>
</evidence>
<reference evidence="2" key="2">
    <citation type="submission" date="2015-03" db="EMBL/GenBank/DDBJ databases">
        <title>Genome sequence of Pseudoalteromonas citrea.</title>
        <authorList>
            <person name="Xie B.-B."/>
            <person name="Rong J.-C."/>
            <person name="Qin Q.-L."/>
            <person name="Zhang Y.-Z."/>
        </authorList>
    </citation>
    <scope>NUCLEOTIDE SEQUENCE</scope>
    <source>
        <strain evidence="2">DSM 8771</strain>
    </source>
</reference>
<dbReference type="EMBL" id="AHBZ03000016">
    <property type="protein sequence ID" value="KAF7771515.1"/>
    <property type="molecule type" value="Genomic_DNA"/>
</dbReference>
<organism evidence="4 6">
    <name type="scientific">Pseudoalteromonas citrea</name>
    <dbReference type="NCBI Taxonomy" id="43655"/>
    <lineage>
        <taxon>Bacteria</taxon>
        <taxon>Pseudomonadati</taxon>
        <taxon>Pseudomonadota</taxon>
        <taxon>Gammaproteobacteria</taxon>
        <taxon>Alteromonadales</taxon>
        <taxon>Pseudoalteromonadaceae</taxon>
        <taxon>Pseudoalteromonas</taxon>
    </lineage>
</organism>
<dbReference type="EMBL" id="PNCL01000093">
    <property type="protein sequence ID" value="TMP55853.1"/>
    <property type="molecule type" value="Genomic_DNA"/>
</dbReference>
<keyword evidence="1" id="KW-0472">Membrane</keyword>
<dbReference type="EMBL" id="PNCK01000020">
    <property type="protein sequence ID" value="TMP44616.1"/>
    <property type="molecule type" value="Genomic_DNA"/>
</dbReference>
<reference evidence="2" key="1">
    <citation type="journal article" date="2012" name="J. Bacteriol.">
        <title>Genome sequences of type strains of seven species of the marine bacterium Pseudoalteromonas.</title>
        <authorList>
            <person name="Xie B.B."/>
            <person name="Shu Y.L."/>
            <person name="Qin Q.L."/>
            <person name="Rong J.C."/>
            <person name="Zhang X.Y."/>
            <person name="Chen X.L."/>
            <person name="Shi M."/>
            <person name="He H.L."/>
            <person name="Zhou B.C."/>
            <person name="Zhang Y.Z."/>
        </authorList>
    </citation>
    <scope>NUCLEOTIDE SEQUENCE</scope>
    <source>
        <strain evidence="2">DSM 8771</strain>
    </source>
</reference>
<dbReference type="Proteomes" id="UP000305730">
    <property type="component" value="Unassembled WGS sequence"/>
</dbReference>
<reference evidence="4" key="5">
    <citation type="submission" date="2019-09" db="EMBL/GenBank/DDBJ databases">
        <title>Co-occurence of chitin degradation, pigmentation and bioactivity in marine Pseudoalteromonas.</title>
        <authorList>
            <person name="Sonnenschein E.C."/>
            <person name="Bech P.K."/>
        </authorList>
    </citation>
    <scope>NUCLEOTIDE SEQUENCE</scope>
    <source>
        <strain evidence="4">S2231</strain>
        <strain evidence="3 5">S2233</strain>
    </source>
</reference>
<comment type="caution">
    <text evidence="4">The sequence shown here is derived from an EMBL/GenBank/DDBJ whole genome shotgun (WGS) entry which is preliminary data.</text>
</comment>
<keyword evidence="1" id="KW-0812">Transmembrane</keyword>